<evidence type="ECO:0008006" key="3">
    <source>
        <dbReference type="Google" id="ProtNLM"/>
    </source>
</evidence>
<dbReference type="InterPro" id="IPR012469">
    <property type="entry name" value="DUF1688"/>
</dbReference>
<accession>A0A0C3G888</accession>
<sequence length="169" mass="19038">MNLAGIFSPEGTATYLRTLPAIRERCARVFSLAEEGKLEFFEYHPEKEADVATFCTEIIQRDFGTNFSSIPPHGRWRHLDAGRSRVEPLIAKWKASSNPPDVNEICKRLIDLFLVSVLLDAGAGSKWTYQEHESGQKFSRSEGLGVASVQMFTEGLFSGHSEQPYRVDR</sequence>
<dbReference type="EMBL" id="KN832970">
    <property type="protein sequence ID" value="KIM92445.1"/>
    <property type="molecule type" value="Genomic_DNA"/>
</dbReference>
<evidence type="ECO:0000313" key="2">
    <source>
        <dbReference type="Proteomes" id="UP000054166"/>
    </source>
</evidence>
<dbReference type="Pfam" id="PF07958">
    <property type="entry name" value="DUF1688"/>
    <property type="match status" value="1"/>
</dbReference>
<reference evidence="2" key="2">
    <citation type="submission" date="2015-01" db="EMBL/GenBank/DDBJ databases">
        <title>Evolutionary Origins and Diversification of the Mycorrhizal Mutualists.</title>
        <authorList>
            <consortium name="DOE Joint Genome Institute"/>
            <consortium name="Mycorrhizal Genomics Consortium"/>
            <person name="Kohler A."/>
            <person name="Kuo A."/>
            <person name="Nagy L.G."/>
            <person name="Floudas D."/>
            <person name="Copeland A."/>
            <person name="Barry K.W."/>
            <person name="Cichocki N."/>
            <person name="Veneault-Fourrey C."/>
            <person name="LaButti K."/>
            <person name="Lindquist E.A."/>
            <person name="Lipzen A."/>
            <person name="Lundell T."/>
            <person name="Morin E."/>
            <person name="Murat C."/>
            <person name="Riley R."/>
            <person name="Ohm R."/>
            <person name="Sun H."/>
            <person name="Tunlid A."/>
            <person name="Henrissat B."/>
            <person name="Grigoriev I.V."/>
            <person name="Hibbett D.S."/>
            <person name="Martin F."/>
        </authorList>
    </citation>
    <scope>NUCLEOTIDE SEQUENCE [LARGE SCALE GENOMIC DNA]</scope>
    <source>
        <strain evidence="2">F 1598</strain>
    </source>
</reference>
<organism evidence="1 2">
    <name type="scientific">Piloderma croceum (strain F 1598)</name>
    <dbReference type="NCBI Taxonomy" id="765440"/>
    <lineage>
        <taxon>Eukaryota</taxon>
        <taxon>Fungi</taxon>
        <taxon>Dikarya</taxon>
        <taxon>Basidiomycota</taxon>
        <taxon>Agaricomycotina</taxon>
        <taxon>Agaricomycetes</taxon>
        <taxon>Agaricomycetidae</taxon>
        <taxon>Atheliales</taxon>
        <taxon>Atheliaceae</taxon>
        <taxon>Piloderma</taxon>
    </lineage>
</organism>
<dbReference type="OrthoDB" id="2153176at2759"/>
<proteinExistence type="predicted"/>
<name>A0A0C3G888_PILCF</name>
<evidence type="ECO:0000313" key="1">
    <source>
        <dbReference type="EMBL" id="KIM92445.1"/>
    </source>
</evidence>
<dbReference type="AlphaFoldDB" id="A0A0C3G888"/>
<dbReference type="PANTHER" id="PTHR31687:SF3">
    <property type="entry name" value="PROTEIN URG3"/>
    <property type="match status" value="1"/>
</dbReference>
<dbReference type="PANTHER" id="PTHR31687">
    <property type="match status" value="1"/>
</dbReference>
<dbReference type="STRING" id="765440.A0A0C3G888"/>
<gene>
    <name evidence="1" type="ORF">PILCRDRAFT_762515</name>
</gene>
<dbReference type="HOGENOM" id="CLU_1579112_0_0_1"/>
<reference evidence="1 2" key="1">
    <citation type="submission" date="2014-04" db="EMBL/GenBank/DDBJ databases">
        <authorList>
            <consortium name="DOE Joint Genome Institute"/>
            <person name="Kuo A."/>
            <person name="Tarkka M."/>
            <person name="Buscot F."/>
            <person name="Kohler A."/>
            <person name="Nagy L.G."/>
            <person name="Floudas D."/>
            <person name="Copeland A."/>
            <person name="Barry K.W."/>
            <person name="Cichocki N."/>
            <person name="Veneault-Fourrey C."/>
            <person name="LaButti K."/>
            <person name="Lindquist E.A."/>
            <person name="Lipzen A."/>
            <person name="Lundell T."/>
            <person name="Morin E."/>
            <person name="Murat C."/>
            <person name="Sun H."/>
            <person name="Tunlid A."/>
            <person name="Henrissat B."/>
            <person name="Grigoriev I.V."/>
            <person name="Hibbett D.S."/>
            <person name="Martin F."/>
            <person name="Nordberg H.P."/>
            <person name="Cantor M.N."/>
            <person name="Hua S.X."/>
        </authorList>
    </citation>
    <scope>NUCLEOTIDE SEQUENCE [LARGE SCALE GENOMIC DNA]</scope>
    <source>
        <strain evidence="1 2">F 1598</strain>
    </source>
</reference>
<dbReference type="Proteomes" id="UP000054166">
    <property type="component" value="Unassembled WGS sequence"/>
</dbReference>
<keyword evidence="2" id="KW-1185">Reference proteome</keyword>
<dbReference type="InParanoid" id="A0A0C3G888"/>
<protein>
    <recommendedName>
        <fullName evidence="3">DUF1688 domain-containing protein</fullName>
    </recommendedName>
</protein>